<sequence length="402" mass="46349">MPTGRERYKRGQSKSKRNINLGFEKILFFIFLIGILAYGIYTYIGFSKIKSENPLRNSNSDYYLLSDKRDALEKTLIVFEEEYNQKEVIKYVYMYAVNKEKGESVLIYLPGWLEYIGLERDFGTSVSISAFRYAGEFLQKERGFEYAIWQIEQLLGSNIDHYIWFSAKSFSAFSDKLGESSADSIFAQYYSNGFDVSEESFFLNSFVSKLGWFNLLMSSSKFKNSEAVIYSSYPTLANIVIELKGIHQSTLSSRPYLIDFSNPKYLTQQEGFTGIGISSYINTQEYDLIWRGFIDSMIDRELEKERARVEIYNGSGMSGYAAQYARRVRNSGIEVVRFDNAPNEEEKTIFYIPHPQDYPVSLEVIQEIFPGTYDIVEGRPSFMTTGDIVIILGKDIPTVYSF</sequence>
<feature type="transmembrane region" description="Helical" evidence="1">
    <location>
        <begin position="21"/>
        <end position="44"/>
    </location>
</feature>
<dbReference type="Proteomes" id="UP000033866">
    <property type="component" value="Unassembled WGS sequence"/>
</dbReference>
<proteinExistence type="predicted"/>
<keyword evidence="1" id="KW-1133">Transmembrane helix</keyword>
<name>A0A0G0ECS6_9BACT</name>
<dbReference type="InterPro" id="IPR027381">
    <property type="entry name" value="LytR/CpsA/Psr_C"/>
</dbReference>
<evidence type="ECO:0000313" key="3">
    <source>
        <dbReference type="EMBL" id="KKP65177.1"/>
    </source>
</evidence>
<dbReference type="Pfam" id="PF13399">
    <property type="entry name" value="LytR_C"/>
    <property type="match status" value="1"/>
</dbReference>
<organism evidence="3 4">
    <name type="scientific">candidate division WS6 bacterium GW2011_GWE1_34_7</name>
    <dbReference type="NCBI Taxonomy" id="1619093"/>
    <lineage>
        <taxon>Bacteria</taxon>
        <taxon>Candidatus Dojkabacteria</taxon>
    </lineage>
</organism>
<protein>
    <recommendedName>
        <fullName evidence="2">LytR/CpsA/Psr regulator C-terminal domain-containing protein</fullName>
    </recommendedName>
</protein>
<gene>
    <name evidence="3" type="ORF">UR61_C0030G0008</name>
</gene>
<reference evidence="3 4" key="1">
    <citation type="journal article" date="2015" name="Nature">
        <title>rRNA introns, odd ribosomes, and small enigmatic genomes across a large radiation of phyla.</title>
        <authorList>
            <person name="Brown C.T."/>
            <person name="Hug L.A."/>
            <person name="Thomas B.C."/>
            <person name="Sharon I."/>
            <person name="Castelle C.J."/>
            <person name="Singh A."/>
            <person name="Wilkins M.J."/>
            <person name="Williams K.H."/>
            <person name="Banfield J.F."/>
        </authorList>
    </citation>
    <scope>NUCLEOTIDE SEQUENCE [LARGE SCALE GENOMIC DNA]</scope>
</reference>
<comment type="caution">
    <text evidence="3">The sequence shown here is derived from an EMBL/GenBank/DDBJ whole genome shotgun (WGS) entry which is preliminary data.</text>
</comment>
<evidence type="ECO:0000256" key="1">
    <source>
        <dbReference type="SAM" id="Phobius"/>
    </source>
</evidence>
<feature type="domain" description="LytR/CpsA/Psr regulator C-terminal" evidence="2">
    <location>
        <begin position="307"/>
        <end position="395"/>
    </location>
</feature>
<keyword evidence="1" id="KW-0812">Transmembrane</keyword>
<dbReference type="AlphaFoldDB" id="A0A0G0ECS6"/>
<dbReference type="Gene3D" id="3.30.70.2390">
    <property type="match status" value="1"/>
</dbReference>
<evidence type="ECO:0000259" key="2">
    <source>
        <dbReference type="Pfam" id="PF13399"/>
    </source>
</evidence>
<dbReference type="EMBL" id="LBPV01000030">
    <property type="protein sequence ID" value="KKP65177.1"/>
    <property type="molecule type" value="Genomic_DNA"/>
</dbReference>
<evidence type="ECO:0000313" key="4">
    <source>
        <dbReference type="Proteomes" id="UP000033866"/>
    </source>
</evidence>
<accession>A0A0G0ECS6</accession>
<keyword evidence="1" id="KW-0472">Membrane</keyword>